<dbReference type="OrthoDB" id="9800058at2"/>
<dbReference type="STRING" id="28173.VIBNI_A1505"/>
<evidence type="ECO:0000256" key="1">
    <source>
        <dbReference type="ARBA" id="ARBA00000830"/>
    </source>
</evidence>
<dbReference type="PANTHER" id="PTHR43434:SF1">
    <property type="entry name" value="PHOSPHOGLYCOLATE PHOSPHATASE"/>
    <property type="match status" value="1"/>
</dbReference>
<dbReference type="Gene3D" id="3.40.50.1000">
    <property type="entry name" value="HAD superfamily/HAD-like"/>
    <property type="match status" value="1"/>
</dbReference>
<dbReference type="PRINTS" id="PR00413">
    <property type="entry name" value="HADHALOGNASE"/>
</dbReference>
<dbReference type="GO" id="GO:0005829">
    <property type="term" value="C:cytosol"/>
    <property type="evidence" value="ECO:0007669"/>
    <property type="project" value="TreeGrafter"/>
</dbReference>
<dbReference type="InterPro" id="IPR050155">
    <property type="entry name" value="HAD-like_hydrolase_sf"/>
</dbReference>
<dbReference type="EMBL" id="FO203526">
    <property type="protein sequence ID" value="CCO57629.1"/>
    <property type="molecule type" value="Genomic_DNA"/>
</dbReference>
<dbReference type="SUPFAM" id="SSF56784">
    <property type="entry name" value="HAD-like"/>
    <property type="match status" value="1"/>
</dbReference>
<dbReference type="Proteomes" id="UP000016895">
    <property type="component" value="Chromosome 1"/>
</dbReference>
<keyword evidence="6" id="KW-1185">Reference proteome</keyword>
<dbReference type="GO" id="GO:0006281">
    <property type="term" value="P:DNA repair"/>
    <property type="evidence" value="ECO:0007669"/>
    <property type="project" value="TreeGrafter"/>
</dbReference>
<evidence type="ECO:0000256" key="4">
    <source>
        <dbReference type="ARBA" id="ARBA00013078"/>
    </source>
</evidence>
<sequence>MSEHLKQYDAFIFDLDGTLINSAPDIAAAMNRVLADFGQGSLSTSEIERFIGFGSERLVADVLDICGLSMTREQLKEAVIQYNQYYNESPATLTTFYPNVKEDLEMLAQKGYKLGVCTNKNHKLTQTVLRLLGIDNLIDVAIGADAVTRCKPDPLHLIEVAKRMSLNGKPWAYIGDTPVDQQTAEQAGVTFFAVPWGGGSELKINEQYRLSRLSDLTTFRKEP</sequence>
<dbReference type="SFLD" id="SFLDS00003">
    <property type="entry name" value="Haloacid_Dehalogenase"/>
    <property type="match status" value="1"/>
</dbReference>
<protein>
    <recommendedName>
        <fullName evidence="4">phosphoglycolate phosphatase</fullName>
        <ecNumber evidence="4">3.1.3.18</ecNumber>
    </recommendedName>
</protein>
<dbReference type="InterPro" id="IPR023198">
    <property type="entry name" value="PGP-like_dom2"/>
</dbReference>
<dbReference type="PANTHER" id="PTHR43434">
    <property type="entry name" value="PHOSPHOGLYCOLATE PHOSPHATASE"/>
    <property type="match status" value="1"/>
</dbReference>
<organism evidence="5 6">
    <name type="scientific">Vibrio nigripulchritudo</name>
    <dbReference type="NCBI Taxonomy" id="28173"/>
    <lineage>
        <taxon>Bacteria</taxon>
        <taxon>Pseudomonadati</taxon>
        <taxon>Pseudomonadota</taxon>
        <taxon>Gammaproteobacteria</taxon>
        <taxon>Vibrionales</taxon>
        <taxon>Vibrionaceae</taxon>
        <taxon>Vibrio</taxon>
    </lineage>
</organism>
<comment type="pathway">
    <text evidence="2">Organic acid metabolism; glycolate biosynthesis; glycolate from 2-phosphoglycolate: step 1/1.</text>
</comment>
<dbReference type="InterPro" id="IPR041492">
    <property type="entry name" value="HAD_2"/>
</dbReference>
<reference evidence="5 6" key="1">
    <citation type="journal article" date="2013" name="ISME J.">
        <title>Comparative genomics of pathogenic lineages of Vibrio nigripulchritudo identifies virulence-associated traits.</title>
        <authorList>
            <person name="Goudenege D."/>
            <person name="Labreuche Y."/>
            <person name="Krin E."/>
            <person name="Ansquer D."/>
            <person name="Mangenot S."/>
            <person name="Calteau A."/>
            <person name="Medigue C."/>
            <person name="Mazel D."/>
            <person name="Polz M.F."/>
            <person name="Le Roux F."/>
        </authorList>
    </citation>
    <scope>NUCLEOTIDE SEQUENCE [LARGE SCALE GENOMIC DNA]</scope>
    <source>
        <strain evidence="6">SnF1</strain>
    </source>
</reference>
<dbReference type="SFLD" id="SFLDG01135">
    <property type="entry name" value="C1.5.6:_HAD__Beta-PGM__Phospha"/>
    <property type="match status" value="1"/>
</dbReference>
<evidence type="ECO:0000313" key="6">
    <source>
        <dbReference type="Proteomes" id="UP000016895"/>
    </source>
</evidence>
<evidence type="ECO:0000256" key="2">
    <source>
        <dbReference type="ARBA" id="ARBA00004818"/>
    </source>
</evidence>
<accession>U4K4P0</accession>
<dbReference type="NCBIfam" id="TIGR01549">
    <property type="entry name" value="HAD-SF-IA-v1"/>
    <property type="match status" value="1"/>
</dbReference>
<name>U4K4P0_9VIBR</name>
<dbReference type="KEGG" id="vni:VIBNI_A1505"/>
<dbReference type="AlphaFoldDB" id="U4K4P0"/>
<keyword evidence="5" id="KW-0378">Hydrolase</keyword>
<dbReference type="GO" id="GO:0008967">
    <property type="term" value="F:phosphoglycolate phosphatase activity"/>
    <property type="evidence" value="ECO:0007669"/>
    <property type="project" value="UniProtKB-EC"/>
</dbReference>
<evidence type="ECO:0000313" key="5">
    <source>
        <dbReference type="EMBL" id="CCO57629.1"/>
    </source>
</evidence>
<dbReference type="InterPro" id="IPR023214">
    <property type="entry name" value="HAD_sf"/>
</dbReference>
<dbReference type="EC" id="3.1.3.18" evidence="4"/>
<dbReference type="RefSeq" id="WP_022550541.1">
    <property type="nucleotide sequence ID" value="NC_022528.1"/>
</dbReference>
<proteinExistence type="inferred from homology"/>
<dbReference type="SFLD" id="SFLDG01129">
    <property type="entry name" value="C1.5:_HAD__Beta-PGM__Phosphata"/>
    <property type="match status" value="1"/>
</dbReference>
<dbReference type="InterPro" id="IPR036412">
    <property type="entry name" value="HAD-like_sf"/>
</dbReference>
<evidence type="ECO:0000256" key="3">
    <source>
        <dbReference type="ARBA" id="ARBA00006171"/>
    </source>
</evidence>
<comment type="similarity">
    <text evidence="3">Belongs to the HAD-like hydrolase superfamily. CbbY/CbbZ/Gph/YieH family.</text>
</comment>
<dbReference type="InterPro" id="IPR006439">
    <property type="entry name" value="HAD-SF_hydro_IA"/>
</dbReference>
<dbReference type="Pfam" id="PF13419">
    <property type="entry name" value="HAD_2"/>
    <property type="match status" value="1"/>
</dbReference>
<comment type="catalytic activity">
    <reaction evidence="1">
        <text>2-phosphoglycolate + H2O = glycolate + phosphate</text>
        <dbReference type="Rhea" id="RHEA:14369"/>
        <dbReference type="ChEBI" id="CHEBI:15377"/>
        <dbReference type="ChEBI" id="CHEBI:29805"/>
        <dbReference type="ChEBI" id="CHEBI:43474"/>
        <dbReference type="ChEBI" id="CHEBI:58033"/>
        <dbReference type="EC" id="3.1.3.18"/>
    </reaction>
</comment>
<gene>
    <name evidence="5" type="ORF">VIBNI_A1505</name>
</gene>
<dbReference type="PATRIC" id="fig|1260221.3.peg.1443"/>
<dbReference type="Gene3D" id="1.10.150.240">
    <property type="entry name" value="Putative phosphatase, domain 2"/>
    <property type="match status" value="1"/>
</dbReference>